<dbReference type="Proteomes" id="UP000672526">
    <property type="component" value="Unassembled WGS sequence"/>
</dbReference>
<reference evidence="2 3" key="1">
    <citation type="submission" date="2021-02" db="EMBL/GenBank/DDBJ databases">
        <authorList>
            <person name="Vanwijnsberghe S."/>
        </authorList>
    </citation>
    <scope>NUCLEOTIDE SEQUENCE [LARGE SCALE GENOMIC DNA]</scope>
    <source>
        <strain evidence="2 3">LMG 31837</strain>
    </source>
</reference>
<keyword evidence="3" id="KW-1185">Reference proteome</keyword>
<feature type="region of interest" description="Disordered" evidence="1">
    <location>
        <begin position="76"/>
        <end position="109"/>
    </location>
</feature>
<name>A0ABN7MS59_9BURK</name>
<organism evidence="2 3">
    <name type="scientific">Paraburkholderia haematera</name>
    <dbReference type="NCBI Taxonomy" id="2793077"/>
    <lineage>
        <taxon>Bacteria</taxon>
        <taxon>Pseudomonadati</taxon>
        <taxon>Pseudomonadota</taxon>
        <taxon>Betaproteobacteria</taxon>
        <taxon>Burkholderiales</taxon>
        <taxon>Burkholderiaceae</taxon>
        <taxon>Paraburkholderia</taxon>
    </lineage>
</organism>
<proteinExistence type="predicted"/>
<evidence type="ECO:0000256" key="1">
    <source>
        <dbReference type="SAM" id="MobiDB-lite"/>
    </source>
</evidence>
<protein>
    <submittedName>
        <fullName evidence="2">Uncharacterized protein</fullName>
    </submittedName>
</protein>
<evidence type="ECO:0000313" key="2">
    <source>
        <dbReference type="EMBL" id="CAE6819622.1"/>
    </source>
</evidence>
<accession>A0ABN7MS59</accession>
<comment type="caution">
    <text evidence="2">The sequence shown here is derived from an EMBL/GenBank/DDBJ whole genome shotgun (WGS) entry which is preliminary data.</text>
</comment>
<gene>
    <name evidence="2" type="ORF">R69888_06040</name>
</gene>
<dbReference type="EMBL" id="CAJNBK010000028">
    <property type="protein sequence ID" value="CAE6819622.1"/>
    <property type="molecule type" value="Genomic_DNA"/>
</dbReference>
<evidence type="ECO:0000313" key="3">
    <source>
        <dbReference type="Proteomes" id="UP000672526"/>
    </source>
</evidence>
<sequence length="146" mass="16268">MPDPLDIPVPQRFSRFVARRRVRVLRVAQLPLQHGHLCVVGTERRMPLAAGPLIAPAERKHALPLRCVPFQRGDLFTHRSGRPPLTPARVGQRAKPAAHPQTAHPREPPPKIRLLRRAAHHIGGAPAHKPCSCARVSDHELQRSYG</sequence>